<evidence type="ECO:0000313" key="2">
    <source>
        <dbReference type="EMBL" id="ABF12323.1"/>
    </source>
</evidence>
<reference evidence="3" key="1">
    <citation type="journal article" date="2010" name="PLoS ONE">
        <title>The complete genome sequence of Cupriavidus metallidurans strain CH34, a master survivalist in harsh and anthropogenic environments.</title>
        <authorList>
            <person name="Janssen P.J."/>
            <person name="Van Houdt R."/>
            <person name="Moors H."/>
            <person name="Monsieurs P."/>
            <person name="Morin N."/>
            <person name="Michaux A."/>
            <person name="Benotmane M.A."/>
            <person name="Leys N."/>
            <person name="Vallaeys T."/>
            <person name="Lapidus A."/>
            <person name="Monchy S."/>
            <person name="Medigue C."/>
            <person name="Taghavi S."/>
            <person name="McCorkle S."/>
            <person name="Dunn J."/>
            <person name="van der Lelie D."/>
            <person name="Mergeay M."/>
        </authorList>
    </citation>
    <scope>NUCLEOTIDE SEQUENCE [LARGE SCALE GENOMIC DNA]</scope>
    <source>
        <strain evidence="3">ATCC 43123 / DSM 2839 / NBRC 102507 / CH34</strain>
    </source>
</reference>
<gene>
    <name evidence="2" type="ordered locus">Rmet_5464</name>
</gene>
<proteinExistence type="predicted"/>
<protein>
    <submittedName>
        <fullName evidence="2">Uncharacterized protein</fullName>
    </submittedName>
</protein>
<keyword evidence="3" id="KW-1185">Reference proteome</keyword>
<geneLocation type="plasmid" evidence="2 3">
    <name>megaplasmid</name>
</geneLocation>
<dbReference type="AlphaFoldDB" id="Q1LC03"/>
<evidence type="ECO:0000256" key="1">
    <source>
        <dbReference type="SAM" id="MobiDB-lite"/>
    </source>
</evidence>
<dbReference type="EMBL" id="CP000353">
    <property type="protein sequence ID" value="ABF12323.1"/>
    <property type="molecule type" value="Genomic_DNA"/>
</dbReference>
<evidence type="ECO:0000313" key="3">
    <source>
        <dbReference type="Proteomes" id="UP000002429"/>
    </source>
</evidence>
<feature type="region of interest" description="Disordered" evidence="1">
    <location>
        <begin position="33"/>
        <end position="73"/>
    </location>
</feature>
<keyword evidence="2" id="KW-0614">Plasmid</keyword>
<organism evidence="2 3">
    <name type="scientific">Cupriavidus metallidurans (strain ATCC 43123 / DSM 2839 / NBRC 102507 / CH34)</name>
    <name type="common">Ralstonia metallidurans</name>
    <dbReference type="NCBI Taxonomy" id="266264"/>
    <lineage>
        <taxon>Bacteria</taxon>
        <taxon>Pseudomonadati</taxon>
        <taxon>Pseudomonadota</taxon>
        <taxon>Betaproteobacteria</taxon>
        <taxon>Burkholderiales</taxon>
        <taxon>Burkholderiaceae</taxon>
        <taxon>Cupriavidus</taxon>
    </lineage>
</organism>
<dbReference type="HOGENOM" id="CLU_2261484_0_0_4"/>
<feature type="compositionally biased region" description="Basic and acidic residues" evidence="1">
    <location>
        <begin position="49"/>
        <end position="67"/>
    </location>
</feature>
<sequence>MSLAAFSFVDGPMTEGYLRPFFDSGHSPNRHTCSLLGTPIGSRSSSTTKRSDERSAAASANDERGKQELLAPAELNVDEPREVTARELSFSLWWAIQEAPSGA</sequence>
<dbReference type="Proteomes" id="UP000002429">
    <property type="component" value="Plasmid megaplasmid"/>
</dbReference>
<name>Q1LC03_CUPMC</name>
<accession>Q1LC03</accession>
<dbReference type="KEGG" id="rme:Rmet_5464"/>